<dbReference type="HAMAP" id="MF_00697">
    <property type="entry name" value="UPF0276"/>
    <property type="match status" value="1"/>
</dbReference>
<dbReference type="Gene3D" id="3.20.20.150">
    <property type="entry name" value="Divalent-metal-dependent TIM barrel enzymes"/>
    <property type="match status" value="1"/>
</dbReference>
<gene>
    <name evidence="2" type="ORF">Thpro_020552</name>
</gene>
<dbReference type="PANTHER" id="PTHR42194:SF1">
    <property type="entry name" value="UPF0276 PROTEIN HI_1600"/>
    <property type="match status" value="1"/>
</dbReference>
<accession>A0A1A6C8F4</accession>
<sequence>MNAPSSNAGAPIPAKAGVGLRAEYEREIVEAGTQAAWLEAHSENYFGPGGRPLRNLRVLAERYPISLHGVGLGLGNAAPLDDDHLERLRRLVRLVQPALISEHLCWNAHAGQHFNDLLPLPYTEEAVDHVAARVRQLQDALGRRILVENVSSYLEFEDSRLSEWAFVNAVAERADCGILLDVNNLYVNACNHGYSALDFVNAVDAARVGEIHLAGHTRRMLDDGQVILIDTHDQPVCEAVWQLYRETLERLGPRPTLIEWDADLPPLAVLEAEAAVAERHLSEVRHAQVG</sequence>
<keyword evidence="3" id="KW-1185">Reference proteome</keyword>
<dbReference type="AlphaFoldDB" id="A0A1A6C8F4"/>
<dbReference type="OrthoDB" id="9763101at2"/>
<dbReference type="EMBL" id="JQSG02000001">
    <property type="protein sequence ID" value="OBS10836.1"/>
    <property type="molecule type" value="Genomic_DNA"/>
</dbReference>
<organism evidence="2 3">
    <name type="scientific">Acidihalobacter prosperus</name>
    <dbReference type="NCBI Taxonomy" id="160660"/>
    <lineage>
        <taxon>Bacteria</taxon>
        <taxon>Pseudomonadati</taxon>
        <taxon>Pseudomonadota</taxon>
        <taxon>Gammaproteobacteria</taxon>
        <taxon>Chromatiales</taxon>
        <taxon>Ectothiorhodospiraceae</taxon>
        <taxon>Acidihalobacter</taxon>
    </lineage>
</organism>
<name>A0A1A6C8F4_9GAMM</name>
<dbReference type="InterPro" id="IPR007801">
    <property type="entry name" value="MbnB/TglH/ChrH"/>
</dbReference>
<dbReference type="Proteomes" id="UP000029273">
    <property type="component" value="Unassembled WGS sequence"/>
</dbReference>
<dbReference type="SUPFAM" id="SSF51658">
    <property type="entry name" value="Xylose isomerase-like"/>
    <property type="match status" value="1"/>
</dbReference>
<dbReference type="PANTHER" id="PTHR42194">
    <property type="entry name" value="UPF0276 PROTEIN HI_1600"/>
    <property type="match status" value="1"/>
</dbReference>
<evidence type="ECO:0000313" key="2">
    <source>
        <dbReference type="EMBL" id="OBS10836.1"/>
    </source>
</evidence>
<dbReference type="InterPro" id="IPR036237">
    <property type="entry name" value="Xyl_isomerase-like_sf"/>
</dbReference>
<dbReference type="RefSeq" id="WP_038086528.1">
    <property type="nucleotide sequence ID" value="NZ_JQSG02000001.1"/>
</dbReference>
<comment type="caution">
    <text evidence="2">The sequence shown here is derived from an EMBL/GenBank/DDBJ whole genome shotgun (WGS) entry which is preliminary data.</text>
</comment>
<comment type="similarity">
    <text evidence="1">Belongs to the UPF0276 family.</text>
</comment>
<protein>
    <recommendedName>
        <fullName evidence="1">UPF0276 protein Thpro_020552</fullName>
    </recommendedName>
</protein>
<reference evidence="2 3" key="1">
    <citation type="journal article" date="2014" name="Genome Announc.">
        <title>Draft Genome Sequence of the Iron-Oxidizing, Acidophilic, and Halotolerant 'Thiobacillus prosperus' Type Strain DSM 5130.</title>
        <authorList>
            <person name="Ossandon F.J."/>
            <person name="Cardenas J.P."/>
            <person name="Corbett M."/>
            <person name="Quatrini R."/>
            <person name="Holmes D.S."/>
            <person name="Watkin E."/>
        </authorList>
    </citation>
    <scope>NUCLEOTIDE SEQUENCE [LARGE SCALE GENOMIC DNA]</scope>
    <source>
        <strain evidence="2 3">DSM 5130</strain>
    </source>
</reference>
<evidence type="ECO:0000313" key="3">
    <source>
        <dbReference type="Proteomes" id="UP000029273"/>
    </source>
</evidence>
<evidence type="ECO:0000256" key="1">
    <source>
        <dbReference type="HAMAP-Rule" id="MF_00697"/>
    </source>
</evidence>
<proteinExistence type="inferred from homology"/>
<dbReference type="NCBIfam" id="NF003818">
    <property type="entry name" value="PRK05409.1"/>
    <property type="match status" value="1"/>
</dbReference>
<dbReference type="Pfam" id="PF05114">
    <property type="entry name" value="MbnB_TglH_ChrH"/>
    <property type="match status" value="1"/>
</dbReference>